<feature type="region of interest" description="Disordered" evidence="1">
    <location>
        <begin position="1"/>
        <end position="20"/>
    </location>
</feature>
<evidence type="ECO:0000313" key="2">
    <source>
        <dbReference type="EMBL" id="SIS01693.1"/>
    </source>
</evidence>
<keyword evidence="3" id="KW-1185">Reference proteome</keyword>
<gene>
    <name evidence="2" type="ORF">SAMN05421752_107172</name>
</gene>
<protein>
    <recommendedName>
        <fullName evidence="4">Sugar-specific transcriptional regulator TrmB</fullName>
    </recommendedName>
</protein>
<evidence type="ECO:0008006" key="4">
    <source>
        <dbReference type="Google" id="ProtNLM"/>
    </source>
</evidence>
<evidence type="ECO:0000313" key="3">
    <source>
        <dbReference type="Proteomes" id="UP000185936"/>
    </source>
</evidence>
<accession>A0A1N7FN17</accession>
<reference evidence="3" key="1">
    <citation type="submission" date="2017-01" db="EMBL/GenBank/DDBJ databases">
        <authorList>
            <person name="Varghese N."/>
            <person name="Submissions S."/>
        </authorList>
    </citation>
    <scope>NUCLEOTIDE SEQUENCE [LARGE SCALE GENOMIC DNA]</scope>
    <source>
        <strain evidence="3">type strain: HArc-</strain>
    </source>
</reference>
<proteinExistence type="predicted"/>
<evidence type="ECO:0000256" key="1">
    <source>
        <dbReference type="SAM" id="MobiDB-lite"/>
    </source>
</evidence>
<dbReference type="AlphaFoldDB" id="A0A1N7FN17"/>
<sequence length="82" mass="8762">MLVMTLSTQKQRPASQFDPVPDTLDSAQAKLVYIYLEATDGATVEELGATLAMQKLSILSVLNTLSSAGIVARDGDEYVVSN</sequence>
<feature type="compositionally biased region" description="Polar residues" evidence="1">
    <location>
        <begin position="1"/>
        <end position="14"/>
    </location>
</feature>
<dbReference type="OrthoDB" id="182995at2157"/>
<dbReference type="Proteomes" id="UP000185936">
    <property type="component" value="Unassembled WGS sequence"/>
</dbReference>
<name>A0A1N7FN17_9EURY</name>
<organism evidence="2 3">
    <name type="scientific">Natronorubrum thiooxidans</name>
    <dbReference type="NCBI Taxonomy" id="308853"/>
    <lineage>
        <taxon>Archaea</taxon>
        <taxon>Methanobacteriati</taxon>
        <taxon>Methanobacteriota</taxon>
        <taxon>Stenosarchaea group</taxon>
        <taxon>Halobacteria</taxon>
        <taxon>Halobacteriales</taxon>
        <taxon>Natrialbaceae</taxon>
        <taxon>Natronorubrum</taxon>
    </lineage>
</organism>
<dbReference type="EMBL" id="FTNR01000007">
    <property type="protein sequence ID" value="SIS01693.1"/>
    <property type="molecule type" value="Genomic_DNA"/>
</dbReference>